<accession>A0A4Z1PI91</accession>
<dbReference type="CDD" id="cd17039">
    <property type="entry name" value="Ubl_ubiquitin_like"/>
    <property type="match status" value="1"/>
</dbReference>
<dbReference type="PANTHER" id="PTHR13609">
    <property type="entry name" value="UBIQUITIN DOMAIN CONTAINING 1 PROTEIN-RELATED"/>
    <property type="match status" value="1"/>
</dbReference>
<feature type="region of interest" description="Disordered" evidence="1">
    <location>
        <begin position="1"/>
        <end position="113"/>
    </location>
</feature>
<dbReference type="SUPFAM" id="SSF54236">
    <property type="entry name" value="Ubiquitin-like"/>
    <property type="match status" value="1"/>
</dbReference>
<feature type="compositionally biased region" description="Low complexity" evidence="1">
    <location>
        <begin position="45"/>
        <end position="71"/>
    </location>
</feature>
<comment type="caution">
    <text evidence="3">The sequence shown here is derived from an EMBL/GenBank/DDBJ whole genome shotgun (WGS) entry which is preliminary data.</text>
</comment>
<keyword evidence="4" id="KW-1185">Reference proteome</keyword>
<dbReference type="AlphaFoldDB" id="A0A4Z1PI91"/>
<evidence type="ECO:0000313" key="3">
    <source>
        <dbReference type="EMBL" id="TID21549.1"/>
    </source>
</evidence>
<dbReference type="InterPro" id="IPR029071">
    <property type="entry name" value="Ubiquitin-like_domsf"/>
</dbReference>
<dbReference type="EMBL" id="SNSC02000009">
    <property type="protein sequence ID" value="TID21549.1"/>
    <property type="molecule type" value="Genomic_DNA"/>
</dbReference>
<evidence type="ECO:0000259" key="2">
    <source>
        <dbReference type="Pfam" id="PF16455"/>
    </source>
</evidence>
<feature type="region of interest" description="Disordered" evidence="1">
    <location>
        <begin position="209"/>
        <end position="230"/>
    </location>
</feature>
<dbReference type="Proteomes" id="UP000298493">
    <property type="component" value="Unassembled WGS sequence"/>
</dbReference>
<evidence type="ECO:0000313" key="4">
    <source>
        <dbReference type="Proteomes" id="UP000298493"/>
    </source>
</evidence>
<feature type="domain" description="DC-UbP/UBTD2 N-terminal" evidence="2">
    <location>
        <begin position="111"/>
        <end position="198"/>
    </location>
</feature>
<protein>
    <recommendedName>
        <fullName evidence="2">DC-UbP/UBTD2 N-terminal domain-containing protein</fullName>
    </recommendedName>
</protein>
<feature type="compositionally biased region" description="Polar residues" evidence="1">
    <location>
        <begin position="7"/>
        <end position="23"/>
    </location>
</feature>
<organism evidence="3 4">
    <name type="scientific">Venturia nashicola</name>
    <dbReference type="NCBI Taxonomy" id="86259"/>
    <lineage>
        <taxon>Eukaryota</taxon>
        <taxon>Fungi</taxon>
        <taxon>Dikarya</taxon>
        <taxon>Ascomycota</taxon>
        <taxon>Pezizomycotina</taxon>
        <taxon>Dothideomycetes</taxon>
        <taxon>Pleosporomycetidae</taxon>
        <taxon>Venturiales</taxon>
        <taxon>Venturiaceae</taxon>
        <taxon>Venturia</taxon>
    </lineage>
</organism>
<gene>
    <name evidence="3" type="ORF">E6O75_ATG04944</name>
</gene>
<dbReference type="OrthoDB" id="1640476at2759"/>
<dbReference type="InterPro" id="IPR039869">
    <property type="entry name" value="UBTD1/2"/>
</dbReference>
<proteinExistence type="predicted"/>
<evidence type="ECO:0000256" key="1">
    <source>
        <dbReference type="SAM" id="MobiDB-lite"/>
    </source>
</evidence>
<name>A0A4Z1PI91_9PEZI</name>
<dbReference type="Gene3D" id="1.20.225.20">
    <property type="entry name" value="Ub domain-containing protein, DC-UbP/UBTD2, N-terminal domain"/>
    <property type="match status" value="1"/>
</dbReference>
<dbReference type="Pfam" id="PF16455">
    <property type="entry name" value="UBD"/>
    <property type="match status" value="1"/>
</dbReference>
<dbReference type="InterPro" id="IPR032752">
    <property type="entry name" value="DC-UbP/UBTD2_N"/>
</dbReference>
<dbReference type="InterPro" id="IPR038169">
    <property type="entry name" value="DC-UbP/UBTD2_N_sf"/>
</dbReference>
<sequence>MGCCISTHRSPPSSPYGNNTTSPGAIPTDSRAPIALATAEANPHSASSITASPAAAHLSSHSRAPPSSHLHNVTAHSSGIASHASKPLKTPPRPSQIIPPHTHSIDPSSPNPRLTHAILVRERAAYFDTRVTGHAEVWAALRTMCELLERGEKGEAQAIMEAVGCTCPSGEVWGRRGGIWDERGERYVVPAWCVGVPRGCVMVGDELQEGTDASGADESSDEERVKSFGERGEVQDVEKGKAMAVMGEKEDNLKVRVRMSNTARDFVVRVRADVKVHGLLKRVREVGEIPPNIKTKISYLGRILHEHETLEAQGWHEGHILNVYVFE</sequence>
<reference evidence="3 4" key="1">
    <citation type="submission" date="2019-04" db="EMBL/GenBank/DDBJ databases">
        <title>High contiguity whole genome sequence and gene annotation resource for two Venturia nashicola isolates.</title>
        <authorList>
            <person name="Prokchorchik M."/>
            <person name="Won K."/>
            <person name="Lee Y."/>
            <person name="Choi E.D."/>
            <person name="Segonzac C."/>
            <person name="Sohn K.H."/>
        </authorList>
    </citation>
    <scope>NUCLEOTIDE SEQUENCE [LARGE SCALE GENOMIC DNA]</scope>
    <source>
        <strain evidence="3 4">PRI2</strain>
    </source>
</reference>